<dbReference type="AlphaFoldDB" id="A0A074Z096"/>
<dbReference type="GeneID" id="20326276"/>
<dbReference type="Proteomes" id="UP000054324">
    <property type="component" value="Unassembled WGS sequence"/>
</dbReference>
<name>A0A074Z096_OPIVI</name>
<evidence type="ECO:0000313" key="2">
    <source>
        <dbReference type="Proteomes" id="UP000054324"/>
    </source>
</evidence>
<dbReference type="RefSeq" id="XP_009177356.1">
    <property type="nucleotide sequence ID" value="XM_009179092.1"/>
</dbReference>
<protein>
    <submittedName>
        <fullName evidence="1">Uncharacterized protein</fullName>
    </submittedName>
</protein>
<dbReference type="KEGG" id="ovi:T265_12108"/>
<dbReference type="EMBL" id="KL597543">
    <property type="protein sequence ID" value="KER18897.1"/>
    <property type="molecule type" value="Genomic_DNA"/>
</dbReference>
<reference evidence="1 2" key="1">
    <citation type="submission" date="2013-11" db="EMBL/GenBank/DDBJ databases">
        <title>Opisthorchis viverrini - life in the bile duct.</title>
        <authorList>
            <person name="Young N.D."/>
            <person name="Nagarajan N."/>
            <person name="Lin S.J."/>
            <person name="Korhonen P.K."/>
            <person name="Jex A.R."/>
            <person name="Hall R.S."/>
            <person name="Safavi-Hemami H."/>
            <person name="Kaewkong W."/>
            <person name="Bertrand D."/>
            <person name="Gao S."/>
            <person name="Seet Q."/>
            <person name="Wongkham S."/>
            <person name="Teh B.T."/>
            <person name="Wongkham C."/>
            <person name="Intapan P.M."/>
            <person name="Maleewong W."/>
            <person name="Yang X."/>
            <person name="Hu M."/>
            <person name="Wang Z."/>
            <person name="Hofmann A."/>
            <person name="Sternberg P.W."/>
            <person name="Tan P."/>
            <person name="Wang J."/>
            <person name="Gasser R.B."/>
        </authorList>
    </citation>
    <scope>NUCLEOTIDE SEQUENCE [LARGE SCALE GENOMIC DNA]</scope>
</reference>
<sequence length="198" mass="21707">MGLKKQAPRQEEYYADEVGLIEDLITQGAVPLSTCCSPVSVNLHTSDVIVKFGTKRTKHTNPSPLQCFIIDSIVSDDDHGKNYSDDDEGKICLSLSNWCQYFVSRLSLPASSSGLHLFSSAHSDGTVGRTRILRTAGELATDYTDMAPGAADYFVLPRYRACQITLAELCLKRTKPRNLTCHAARAAVSTPNVTSRTY</sequence>
<gene>
    <name evidence="1" type="ORF">T265_12108</name>
</gene>
<proteinExistence type="predicted"/>
<organism evidence="1 2">
    <name type="scientific">Opisthorchis viverrini</name>
    <name type="common">Southeast Asian liver fluke</name>
    <dbReference type="NCBI Taxonomy" id="6198"/>
    <lineage>
        <taxon>Eukaryota</taxon>
        <taxon>Metazoa</taxon>
        <taxon>Spiralia</taxon>
        <taxon>Lophotrochozoa</taxon>
        <taxon>Platyhelminthes</taxon>
        <taxon>Trematoda</taxon>
        <taxon>Digenea</taxon>
        <taxon>Opisthorchiida</taxon>
        <taxon>Opisthorchiata</taxon>
        <taxon>Opisthorchiidae</taxon>
        <taxon>Opisthorchis</taxon>
    </lineage>
</organism>
<dbReference type="CTD" id="20326276"/>
<evidence type="ECO:0000313" key="1">
    <source>
        <dbReference type="EMBL" id="KER18897.1"/>
    </source>
</evidence>
<accession>A0A074Z096</accession>
<keyword evidence="2" id="KW-1185">Reference proteome</keyword>